<name>A0AAV0HYP7_9ROSI</name>
<gene>
    <name evidence="1" type="ORF">LITE_LOCUS6723</name>
</gene>
<accession>A0AAV0HYP7</accession>
<organism evidence="1 2">
    <name type="scientific">Linum tenue</name>
    <dbReference type="NCBI Taxonomy" id="586396"/>
    <lineage>
        <taxon>Eukaryota</taxon>
        <taxon>Viridiplantae</taxon>
        <taxon>Streptophyta</taxon>
        <taxon>Embryophyta</taxon>
        <taxon>Tracheophyta</taxon>
        <taxon>Spermatophyta</taxon>
        <taxon>Magnoliopsida</taxon>
        <taxon>eudicotyledons</taxon>
        <taxon>Gunneridae</taxon>
        <taxon>Pentapetalae</taxon>
        <taxon>rosids</taxon>
        <taxon>fabids</taxon>
        <taxon>Malpighiales</taxon>
        <taxon>Linaceae</taxon>
        <taxon>Linum</taxon>
    </lineage>
</organism>
<evidence type="ECO:0000313" key="2">
    <source>
        <dbReference type="Proteomes" id="UP001154282"/>
    </source>
</evidence>
<dbReference type="EMBL" id="CAMGYJ010000003">
    <property type="protein sequence ID" value="CAI0390419.1"/>
    <property type="molecule type" value="Genomic_DNA"/>
</dbReference>
<protein>
    <submittedName>
        <fullName evidence="1">Uncharacterized protein</fullName>
    </submittedName>
</protein>
<dbReference type="AlphaFoldDB" id="A0AAV0HYP7"/>
<reference evidence="1" key="1">
    <citation type="submission" date="2022-08" db="EMBL/GenBank/DDBJ databases">
        <authorList>
            <person name="Gutierrez-Valencia J."/>
        </authorList>
    </citation>
    <scope>NUCLEOTIDE SEQUENCE</scope>
</reference>
<proteinExistence type="predicted"/>
<evidence type="ECO:0000313" key="1">
    <source>
        <dbReference type="EMBL" id="CAI0390419.1"/>
    </source>
</evidence>
<keyword evidence="2" id="KW-1185">Reference proteome</keyword>
<sequence length="46" mass="5071">MYIFATSLLLLIGQPASISRAAGTFATLMLPQLFAYALNYPMTKFL</sequence>
<comment type="caution">
    <text evidence="1">The sequence shown here is derived from an EMBL/GenBank/DDBJ whole genome shotgun (WGS) entry which is preliminary data.</text>
</comment>
<dbReference type="Proteomes" id="UP001154282">
    <property type="component" value="Unassembled WGS sequence"/>
</dbReference>